<proteinExistence type="predicted"/>
<dbReference type="Proteomes" id="UP001367508">
    <property type="component" value="Unassembled WGS sequence"/>
</dbReference>
<organism evidence="1 2">
    <name type="scientific">Canavalia gladiata</name>
    <name type="common">Sword bean</name>
    <name type="synonym">Dolichos gladiatus</name>
    <dbReference type="NCBI Taxonomy" id="3824"/>
    <lineage>
        <taxon>Eukaryota</taxon>
        <taxon>Viridiplantae</taxon>
        <taxon>Streptophyta</taxon>
        <taxon>Embryophyta</taxon>
        <taxon>Tracheophyta</taxon>
        <taxon>Spermatophyta</taxon>
        <taxon>Magnoliopsida</taxon>
        <taxon>eudicotyledons</taxon>
        <taxon>Gunneridae</taxon>
        <taxon>Pentapetalae</taxon>
        <taxon>rosids</taxon>
        <taxon>fabids</taxon>
        <taxon>Fabales</taxon>
        <taxon>Fabaceae</taxon>
        <taxon>Papilionoideae</taxon>
        <taxon>50 kb inversion clade</taxon>
        <taxon>NPAAA clade</taxon>
        <taxon>indigoferoid/millettioid clade</taxon>
        <taxon>Phaseoleae</taxon>
        <taxon>Canavalia</taxon>
    </lineage>
</organism>
<dbReference type="AlphaFoldDB" id="A0AAN9QGZ1"/>
<dbReference type="EMBL" id="JAYMYQ010000005">
    <property type="protein sequence ID" value="KAK7331068.1"/>
    <property type="molecule type" value="Genomic_DNA"/>
</dbReference>
<evidence type="ECO:0000313" key="1">
    <source>
        <dbReference type="EMBL" id="KAK7331068.1"/>
    </source>
</evidence>
<comment type="caution">
    <text evidence="1">The sequence shown here is derived from an EMBL/GenBank/DDBJ whole genome shotgun (WGS) entry which is preliminary data.</text>
</comment>
<sequence length="162" mass="18179">MYTIDLSFGIDLDPSMIDNSIAKGCCGPPSSFSKHLYVDLTTYYPDSSLVHYHLSLHSLVNLHWHSIEFRKGLALLWRSYLPSFIQMLAAKNGRISTIMVCFGDSPIAHFRLVSTQGVSQPLSLMGLWYGILVLRTHCFGPPNASSHPCEIYLELLHLLSPK</sequence>
<keyword evidence="2" id="KW-1185">Reference proteome</keyword>
<reference evidence="1 2" key="1">
    <citation type="submission" date="2024-01" db="EMBL/GenBank/DDBJ databases">
        <title>The genomes of 5 underutilized Papilionoideae crops provide insights into root nodulation and disease resistanc.</title>
        <authorList>
            <person name="Jiang F."/>
        </authorList>
    </citation>
    <scope>NUCLEOTIDE SEQUENCE [LARGE SCALE GENOMIC DNA]</scope>
    <source>
        <strain evidence="1">LVBAO_FW01</strain>
        <tissue evidence="1">Leaves</tissue>
    </source>
</reference>
<evidence type="ECO:0000313" key="2">
    <source>
        <dbReference type="Proteomes" id="UP001367508"/>
    </source>
</evidence>
<accession>A0AAN9QGZ1</accession>
<protein>
    <submittedName>
        <fullName evidence="1">Uncharacterized protein</fullName>
    </submittedName>
</protein>
<name>A0AAN9QGZ1_CANGL</name>
<gene>
    <name evidence="1" type="ORF">VNO77_25279</name>
</gene>